<gene>
    <name evidence="1" type="ORF">O6H91_10G051100</name>
</gene>
<accession>A0ACC2CGR4</accession>
<comment type="caution">
    <text evidence="1">The sequence shown here is derived from an EMBL/GenBank/DDBJ whole genome shotgun (WGS) entry which is preliminary data.</text>
</comment>
<evidence type="ECO:0000313" key="1">
    <source>
        <dbReference type="EMBL" id="KAJ7541244.1"/>
    </source>
</evidence>
<reference evidence="2" key="1">
    <citation type="journal article" date="2024" name="Proc. Natl. Acad. Sci. U.S.A.">
        <title>Extraordinary preservation of gene collinearity over three hundred million years revealed in homosporous lycophytes.</title>
        <authorList>
            <person name="Li C."/>
            <person name="Wickell D."/>
            <person name="Kuo L.Y."/>
            <person name="Chen X."/>
            <person name="Nie B."/>
            <person name="Liao X."/>
            <person name="Peng D."/>
            <person name="Ji J."/>
            <person name="Jenkins J."/>
            <person name="Williams M."/>
            <person name="Shu S."/>
            <person name="Plott C."/>
            <person name="Barry K."/>
            <person name="Rajasekar S."/>
            <person name="Grimwood J."/>
            <person name="Han X."/>
            <person name="Sun S."/>
            <person name="Hou Z."/>
            <person name="He W."/>
            <person name="Dai G."/>
            <person name="Sun C."/>
            <person name="Schmutz J."/>
            <person name="Leebens-Mack J.H."/>
            <person name="Li F.W."/>
            <person name="Wang L."/>
        </authorList>
    </citation>
    <scope>NUCLEOTIDE SEQUENCE [LARGE SCALE GENOMIC DNA]</scope>
    <source>
        <strain evidence="2">cv. PW_Plant_1</strain>
    </source>
</reference>
<protein>
    <submittedName>
        <fullName evidence="1">Uncharacterized protein</fullName>
    </submittedName>
</protein>
<organism evidence="1 2">
    <name type="scientific">Diphasiastrum complanatum</name>
    <name type="common">Issler's clubmoss</name>
    <name type="synonym">Lycopodium complanatum</name>
    <dbReference type="NCBI Taxonomy" id="34168"/>
    <lineage>
        <taxon>Eukaryota</taxon>
        <taxon>Viridiplantae</taxon>
        <taxon>Streptophyta</taxon>
        <taxon>Embryophyta</taxon>
        <taxon>Tracheophyta</taxon>
        <taxon>Lycopodiopsida</taxon>
        <taxon>Lycopodiales</taxon>
        <taxon>Lycopodiaceae</taxon>
        <taxon>Lycopodioideae</taxon>
        <taxon>Diphasiastrum</taxon>
    </lineage>
</organism>
<dbReference type="Proteomes" id="UP001162992">
    <property type="component" value="Chromosome 10"/>
</dbReference>
<name>A0ACC2CGR4_DIPCM</name>
<dbReference type="EMBL" id="CM055101">
    <property type="protein sequence ID" value="KAJ7541244.1"/>
    <property type="molecule type" value="Genomic_DNA"/>
</dbReference>
<proteinExistence type="predicted"/>
<evidence type="ECO:0000313" key="2">
    <source>
        <dbReference type="Proteomes" id="UP001162992"/>
    </source>
</evidence>
<sequence length="844" mass="92243">MEEMDPRAILGNVLETVQVLIGLGEKTRLQRTNAQIFLACLKLVKPFLEEVRDAKVTWTEAARDSLELLEHALGQCTNLMERCCGKGSKVYMILRSYQIITVFQNITSEIEQALNTLRLGLLHLSDHSLIQAERSLQELKRAAYLIDISDERFSEEIETLMREQREGQSTSLERLQKLFDKVDIRSNDTLSRELAALEKEKEQARLAKDKMEEDYIDRVISLLSKTLEEKEENKHSRSDARGIPIPADFRCPLSLELMADPVIVASGQTYERAYIQQWLDQGNTTCPKTRQILAHTHLIPNYTVKALITNWCEANDVPLPEPTKLKPHISLLEPPSESVLAKLGSKEEVLTCQNASEKRELVVCADETAALSSRPASTTSNTKLKASGLTDHENGVATESNGGEEGGPSQVVTNSHHRTYALCNESCNGQLLESSPGLNRTASALSTTSSIEDMQEHAPSDSVFEIVAQNSSDSSPSHSELSGEMDRMIVAAARSHSHNEISGLLPRARQKNFDSRRKSRIGQTTSLPKILPSQAPDSLFRPDGNVHVVVEGFVKDLQSSSVEVQRNAAAELRLLAKYNMENRIVIAYAGAIKPLVALLASADPKTQENAVTALLNLSLNDNNKSEIAASGAIEPLVTVLQVGSTEAKENAAATLFSLSVMDENKVLVGASDAIPPLVQLLINGTPRGKKDAATALFNLSIFHENKARIVRAGAVKPLVELMTEPAAGMVDKAVAVLANLATIPEGRVSIGEEGGIPALVEVVEAGSQRGKENAAAALLHLCTSSNRHRAMVLQEGAIPPLHVLSQSGTARAKEKASALLRHFREQRHVSFGGRQGHIRERRDS</sequence>
<keyword evidence="2" id="KW-1185">Reference proteome</keyword>